<evidence type="ECO:0000256" key="4">
    <source>
        <dbReference type="ARBA" id="ARBA00023163"/>
    </source>
</evidence>
<feature type="domain" description="HTH lysR-type" evidence="6">
    <location>
        <begin position="1"/>
        <end position="58"/>
    </location>
</feature>
<dbReference type="PANTHER" id="PTHR30419:SF8">
    <property type="entry name" value="NITROGEN ASSIMILATION TRANSCRIPTIONAL ACTIVATOR-RELATED"/>
    <property type="match status" value="1"/>
</dbReference>
<keyword evidence="2" id="KW-0805">Transcription regulation</keyword>
<evidence type="ECO:0000313" key="7">
    <source>
        <dbReference type="EMBL" id="QOK99148.1"/>
    </source>
</evidence>
<reference evidence="8" key="1">
    <citation type="submission" date="2020-04" db="EMBL/GenBank/DDBJ databases">
        <title>Ralstonia solanacearum UW576, UW763, UW773, and UW774.</title>
        <authorList>
            <person name="Steidl O."/>
            <person name="Truchon A."/>
            <person name="Allen C."/>
        </authorList>
    </citation>
    <scope>NUCLEOTIDE SEQUENCE [LARGE SCALE GENOMIC DNA]</scope>
    <source>
        <strain evidence="8">UW774</strain>
        <plasmid evidence="8">pUW774mp</plasmid>
    </source>
</reference>
<evidence type="ECO:0000313" key="8">
    <source>
        <dbReference type="Proteomes" id="UP000593970"/>
    </source>
</evidence>
<dbReference type="Pfam" id="PF00126">
    <property type="entry name" value="HTH_1"/>
    <property type="match status" value="1"/>
</dbReference>
<dbReference type="InterPro" id="IPR050950">
    <property type="entry name" value="HTH-type_LysR_regulators"/>
</dbReference>
<name>A0AA92QDN4_RALSL</name>
<dbReference type="InterPro" id="IPR005119">
    <property type="entry name" value="LysR_subst-bd"/>
</dbReference>
<feature type="compositionally biased region" description="Basic and acidic residues" evidence="5">
    <location>
        <begin position="302"/>
        <end position="311"/>
    </location>
</feature>
<dbReference type="GO" id="GO:0005829">
    <property type="term" value="C:cytosol"/>
    <property type="evidence" value="ECO:0007669"/>
    <property type="project" value="TreeGrafter"/>
</dbReference>
<dbReference type="EMBL" id="CP051170">
    <property type="protein sequence ID" value="QOK99148.1"/>
    <property type="molecule type" value="Genomic_DNA"/>
</dbReference>
<gene>
    <name evidence="7" type="ORF">HF909_22585</name>
</gene>
<comment type="similarity">
    <text evidence="1">Belongs to the LysR transcriptional regulatory family.</text>
</comment>
<keyword evidence="7" id="KW-0614">Plasmid</keyword>
<dbReference type="Proteomes" id="UP000593970">
    <property type="component" value="Plasmid pUW774mp"/>
</dbReference>
<keyword evidence="4" id="KW-0804">Transcription</keyword>
<dbReference type="PRINTS" id="PR00039">
    <property type="entry name" value="HTHLYSR"/>
</dbReference>
<evidence type="ECO:0000256" key="2">
    <source>
        <dbReference type="ARBA" id="ARBA00023015"/>
    </source>
</evidence>
<dbReference type="PROSITE" id="PS50931">
    <property type="entry name" value="HTH_LYSR"/>
    <property type="match status" value="1"/>
</dbReference>
<feature type="region of interest" description="Disordered" evidence="5">
    <location>
        <begin position="293"/>
        <end position="324"/>
    </location>
</feature>
<organism evidence="7 8">
    <name type="scientific">Ralstonia solanacearum</name>
    <name type="common">Pseudomonas solanacearum</name>
    <dbReference type="NCBI Taxonomy" id="305"/>
    <lineage>
        <taxon>Bacteria</taxon>
        <taxon>Pseudomonadati</taxon>
        <taxon>Pseudomonadota</taxon>
        <taxon>Betaproteobacteria</taxon>
        <taxon>Burkholderiales</taxon>
        <taxon>Burkholderiaceae</taxon>
        <taxon>Ralstonia</taxon>
        <taxon>Ralstonia solanacearum species complex</taxon>
    </lineage>
</organism>
<dbReference type="PANTHER" id="PTHR30419">
    <property type="entry name" value="HTH-TYPE TRANSCRIPTIONAL REGULATOR YBHD"/>
    <property type="match status" value="1"/>
</dbReference>
<dbReference type="SUPFAM" id="SSF53850">
    <property type="entry name" value="Periplasmic binding protein-like II"/>
    <property type="match status" value="1"/>
</dbReference>
<geneLocation type="plasmid" evidence="7 8">
    <name>pUW774mp</name>
</geneLocation>
<dbReference type="CDD" id="cd05466">
    <property type="entry name" value="PBP2_LTTR_substrate"/>
    <property type="match status" value="1"/>
</dbReference>
<proteinExistence type="inferred from homology"/>
<dbReference type="SUPFAM" id="SSF46785">
    <property type="entry name" value="Winged helix' DNA-binding domain"/>
    <property type="match status" value="1"/>
</dbReference>
<dbReference type="Pfam" id="PF03466">
    <property type="entry name" value="LysR_substrate"/>
    <property type="match status" value="1"/>
</dbReference>
<evidence type="ECO:0000256" key="5">
    <source>
        <dbReference type="SAM" id="MobiDB-lite"/>
    </source>
</evidence>
<dbReference type="AlphaFoldDB" id="A0AA92QDN4"/>
<dbReference type="InterPro" id="IPR036388">
    <property type="entry name" value="WH-like_DNA-bd_sf"/>
</dbReference>
<dbReference type="GO" id="GO:0003677">
    <property type="term" value="F:DNA binding"/>
    <property type="evidence" value="ECO:0007669"/>
    <property type="project" value="UniProtKB-KW"/>
</dbReference>
<evidence type="ECO:0000256" key="1">
    <source>
        <dbReference type="ARBA" id="ARBA00009437"/>
    </source>
</evidence>
<evidence type="ECO:0000259" key="6">
    <source>
        <dbReference type="PROSITE" id="PS50931"/>
    </source>
</evidence>
<protein>
    <submittedName>
        <fullName evidence="7">LysR family transcriptional regulator</fullName>
    </submittedName>
</protein>
<dbReference type="InterPro" id="IPR036390">
    <property type="entry name" value="WH_DNA-bd_sf"/>
</dbReference>
<sequence>MNLRRLEVFVTVATAGSFSAAADRLCIAQSAVSVAIRDLEAELGSKLFVRGARAVALTESGRLLLARSEPALRQLKEAAQEVIDLEQLEVGQVRIAAPVVVTQYSLAQPLATFAAKHRGIRLRVVQAGARQIEGLVQRHEVDLGIVADRQFPHELESRLLQELDNVAIVAKSSPLGQNGSLTWRELLQQPLALFPPGYHQRALVEQHAQTLHMRPQVVIEAENPSVLLEAARLGLAATTLPAPAALGVDGVRCVPLPQRQGDRLLVVACWPKAVPLGRAAQALLAHLEQQLRAAPSARAGTGKRDGTDQPRRARRKVPAGDSMS</sequence>
<dbReference type="FunFam" id="1.10.10.10:FF:000001">
    <property type="entry name" value="LysR family transcriptional regulator"/>
    <property type="match status" value="1"/>
</dbReference>
<dbReference type="GO" id="GO:0003700">
    <property type="term" value="F:DNA-binding transcription factor activity"/>
    <property type="evidence" value="ECO:0007669"/>
    <property type="project" value="InterPro"/>
</dbReference>
<keyword evidence="3" id="KW-0238">DNA-binding</keyword>
<dbReference type="Gene3D" id="1.10.10.10">
    <property type="entry name" value="Winged helix-like DNA-binding domain superfamily/Winged helix DNA-binding domain"/>
    <property type="match status" value="1"/>
</dbReference>
<accession>A0AA92QDN4</accession>
<dbReference type="Gene3D" id="3.40.190.290">
    <property type="match status" value="1"/>
</dbReference>
<dbReference type="InterPro" id="IPR000847">
    <property type="entry name" value="LysR_HTH_N"/>
</dbReference>
<evidence type="ECO:0000256" key="3">
    <source>
        <dbReference type="ARBA" id="ARBA00023125"/>
    </source>
</evidence>